<accession>A0A6N2V532</accession>
<dbReference type="EC" id="3.1.4.-" evidence="2"/>
<reference evidence="4" key="1">
    <citation type="submission" date="2019-11" db="EMBL/GenBank/DDBJ databases">
        <authorList>
            <person name="Feng L."/>
        </authorList>
    </citation>
    <scope>NUCLEOTIDE SEQUENCE</scope>
    <source>
        <strain evidence="4">AundefinedLFYP135</strain>
    </source>
</reference>
<name>A0A6N2V532_9FIRM</name>
<dbReference type="Pfam" id="PF12850">
    <property type="entry name" value="Metallophos_2"/>
    <property type="match status" value="1"/>
</dbReference>
<comment type="cofactor">
    <cofactor evidence="2">
        <name>a divalent metal cation</name>
        <dbReference type="ChEBI" id="CHEBI:60240"/>
    </cofactor>
</comment>
<comment type="similarity">
    <text evidence="1 2">Belongs to the metallophosphoesterase superfamily. YfcE family.</text>
</comment>
<dbReference type="GO" id="GO:0016787">
    <property type="term" value="F:hydrolase activity"/>
    <property type="evidence" value="ECO:0007669"/>
    <property type="project" value="UniProtKB-UniRule"/>
</dbReference>
<evidence type="ECO:0000256" key="2">
    <source>
        <dbReference type="RuleBase" id="RU362039"/>
    </source>
</evidence>
<protein>
    <recommendedName>
        <fullName evidence="2">Phosphoesterase</fullName>
        <ecNumber evidence="2">3.1.4.-</ecNumber>
    </recommendedName>
</protein>
<dbReference type="AlphaFoldDB" id="A0A6N2V532"/>
<dbReference type="SUPFAM" id="SSF56300">
    <property type="entry name" value="Metallo-dependent phosphatases"/>
    <property type="match status" value="1"/>
</dbReference>
<evidence type="ECO:0000313" key="4">
    <source>
        <dbReference type="EMBL" id="VYT22116.1"/>
    </source>
</evidence>
<dbReference type="PANTHER" id="PTHR11124">
    <property type="entry name" value="VACUOLAR SORTING PROTEIN VPS29"/>
    <property type="match status" value="1"/>
</dbReference>
<dbReference type="GO" id="GO:0046872">
    <property type="term" value="F:metal ion binding"/>
    <property type="evidence" value="ECO:0007669"/>
    <property type="project" value="UniProtKB-KW"/>
</dbReference>
<feature type="domain" description="Calcineurin-like phosphoesterase" evidence="3">
    <location>
        <begin position="1"/>
        <end position="148"/>
    </location>
</feature>
<dbReference type="InterPro" id="IPR000979">
    <property type="entry name" value="Phosphodiesterase_MJ0936/Vps29"/>
</dbReference>
<dbReference type="InterPro" id="IPR029052">
    <property type="entry name" value="Metallo-depent_PP-like"/>
</dbReference>
<evidence type="ECO:0000256" key="1">
    <source>
        <dbReference type="ARBA" id="ARBA00008950"/>
    </source>
</evidence>
<dbReference type="Gene3D" id="3.60.21.10">
    <property type="match status" value="1"/>
</dbReference>
<evidence type="ECO:0000259" key="3">
    <source>
        <dbReference type="Pfam" id="PF12850"/>
    </source>
</evidence>
<organism evidence="4">
    <name type="scientific">uncultured Anaerotruncus sp</name>
    <dbReference type="NCBI Taxonomy" id="905011"/>
    <lineage>
        <taxon>Bacteria</taxon>
        <taxon>Bacillati</taxon>
        <taxon>Bacillota</taxon>
        <taxon>Clostridia</taxon>
        <taxon>Eubacteriales</taxon>
        <taxon>Oscillospiraceae</taxon>
        <taxon>Anaerotruncus</taxon>
        <taxon>environmental samples</taxon>
    </lineage>
</organism>
<dbReference type="EMBL" id="CACRSL010000004">
    <property type="protein sequence ID" value="VYT22116.1"/>
    <property type="molecule type" value="Genomic_DNA"/>
</dbReference>
<dbReference type="InterPro" id="IPR024654">
    <property type="entry name" value="Calcineurin-like_PHP_lpxH"/>
</dbReference>
<dbReference type="NCBIfam" id="TIGR00040">
    <property type="entry name" value="yfcE"/>
    <property type="match status" value="1"/>
</dbReference>
<proteinExistence type="inferred from homology"/>
<gene>
    <name evidence="4" type="ORF">AULFYP135_02109</name>
</gene>
<sequence>MRIVVFSDSHNEFFAIKRILDLNQGRADLFLHLGDGNREFEDIRDLYPGCAFLGVAGNCDRLCREKGEREFTEGGVRILMTHGHAYGVKNGLSSLVREAEKRGIGLVLYGHTHHAKITRQDGVVLFNPGTLRPSCDQTATYGIVDLVDGAINCKIVEA</sequence>
<keyword evidence="2" id="KW-0479">Metal-binding</keyword>